<feature type="compositionally biased region" description="Basic and acidic residues" evidence="1">
    <location>
        <begin position="507"/>
        <end position="516"/>
    </location>
</feature>
<evidence type="ECO:0000256" key="1">
    <source>
        <dbReference type="SAM" id="MobiDB-lite"/>
    </source>
</evidence>
<reference evidence="3 4" key="1">
    <citation type="submission" date="2016-10" db="EMBL/GenBank/DDBJ databases">
        <authorList>
            <person name="de Groot N.N."/>
        </authorList>
    </citation>
    <scope>NUCLEOTIDE SEQUENCE [LARGE SCALE GENOMIC DNA]</scope>
    <source>
        <strain evidence="3 4">CGMCC 4.5506</strain>
    </source>
</reference>
<gene>
    <name evidence="3" type="ORF">SAMN05421630_115108</name>
</gene>
<evidence type="ECO:0000313" key="3">
    <source>
        <dbReference type="EMBL" id="SDD97297.1"/>
    </source>
</evidence>
<protein>
    <recommendedName>
        <fullName evidence="2">MobA/VirD2-like nuclease domain-containing protein</fullName>
    </recommendedName>
</protein>
<name>A0A222W1M2_9PSEU</name>
<dbReference type="AlphaFoldDB" id="A0A222W1M2"/>
<feature type="domain" description="MobA/VirD2-like nuclease" evidence="2">
    <location>
        <begin position="61"/>
        <end position="167"/>
    </location>
</feature>
<dbReference type="Proteomes" id="UP000199494">
    <property type="component" value="Unassembled WGS sequence"/>
</dbReference>
<dbReference type="KEGG" id="pmad:BAY61_32230"/>
<organism evidence="3 4">
    <name type="scientific">Prauserella marina</name>
    <dbReference type="NCBI Taxonomy" id="530584"/>
    <lineage>
        <taxon>Bacteria</taxon>
        <taxon>Bacillati</taxon>
        <taxon>Actinomycetota</taxon>
        <taxon>Actinomycetes</taxon>
        <taxon>Pseudonocardiales</taxon>
        <taxon>Pseudonocardiaceae</taxon>
        <taxon>Prauserella</taxon>
    </lineage>
</organism>
<evidence type="ECO:0000259" key="2">
    <source>
        <dbReference type="Pfam" id="PF03432"/>
    </source>
</evidence>
<dbReference type="OrthoDB" id="4382201at2"/>
<keyword evidence="4" id="KW-1185">Reference proteome</keyword>
<dbReference type="STRING" id="530584.SAMN05421630_115108"/>
<dbReference type="InterPro" id="IPR005094">
    <property type="entry name" value="Endonuclease_MobA/VirD2"/>
</dbReference>
<dbReference type="Pfam" id="PF03432">
    <property type="entry name" value="Relaxase"/>
    <property type="match status" value="1"/>
</dbReference>
<dbReference type="RefSeq" id="WP_091810680.1">
    <property type="nucleotide sequence ID" value="NZ_CP016354.1"/>
</dbReference>
<evidence type="ECO:0000313" key="4">
    <source>
        <dbReference type="Proteomes" id="UP000199494"/>
    </source>
</evidence>
<dbReference type="EMBL" id="FMZE01000015">
    <property type="protein sequence ID" value="SDD97297.1"/>
    <property type="molecule type" value="Genomic_DNA"/>
</dbReference>
<feature type="region of interest" description="Disordered" evidence="1">
    <location>
        <begin position="482"/>
        <end position="516"/>
    </location>
</feature>
<accession>A0A222W1M2</accession>
<proteinExistence type="predicted"/>
<sequence>MIVKHAARKPNTRDRLVGLLAYLAGPGRFEEHTDQRIVAAWSSDVTDIEIREPSEQMGLAHEMEAPARLREMPPPAEGFVYHVPISLHPDDPRLSDEQWAYVARKTVAALGFEDCRWIAVHHGLARSADGPRDHIHLVVHRARENGTIASTWNDRYKMAAVRAELEDDPTLGLVVKTQRKVAGRGGWQHGERDRAERAGRSEVDRDRLERLVRASVGPAESEADWVRLLRGQGVLVRPRYERGGRSAVVGYSVALPPESGQTPVWFGGGNLALDLTLPAIRNRWDGHDPADALGVWSRRGSERRAGVRGSRAESVWPLAQQHLAEFERVLAVTPLSDVQAWRAIARETAEAVAGLSTRAPAREQAMLGRAGLWLSRAAEMPHGQRRGAPSPGAPAMRAACSVMTTAAISGRGGMATVAVLIEQLMRFSDAVARANAARDAAGAARMAAAAAAELRGLGASVEAGAAGPHGVGRAAILAARGSADRPGRGNAAPEAGNAGRVPKVRRDRADRDQRDR</sequence>